<dbReference type="GO" id="GO:0005737">
    <property type="term" value="C:cytoplasm"/>
    <property type="evidence" value="ECO:0007669"/>
    <property type="project" value="TreeGrafter"/>
</dbReference>
<accession>A0A2P6RJM3</accession>
<dbReference type="GO" id="GO:0061630">
    <property type="term" value="F:ubiquitin protein ligase activity"/>
    <property type="evidence" value="ECO:0007669"/>
    <property type="project" value="UniProtKB-EC"/>
</dbReference>
<keyword evidence="4 6" id="KW-0863">Zinc-finger</keyword>
<dbReference type="PANTHER" id="PTHR15710:SF242">
    <property type="entry name" value="OS06G0633500 PROTEIN"/>
    <property type="match status" value="1"/>
</dbReference>
<dbReference type="GO" id="GO:0016874">
    <property type="term" value="F:ligase activity"/>
    <property type="evidence" value="ECO:0007669"/>
    <property type="project" value="UniProtKB-KW"/>
</dbReference>
<evidence type="ECO:0000256" key="1">
    <source>
        <dbReference type="ARBA" id="ARBA00000900"/>
    </source>
</evidence>
<evidence type="ECO:0000256" key="2">
    <source>
        <dbReference type="ARBA" id="ARBA00012483"/>
    </source>
</evidence>
<dbReference type="PANTHER" id="PTHR15710">
    <property type="entry name" value="E3 UBIQUITIN-PROTEIN LIGASE PRAJA"/>
    <property type="match status" value="1"/>
</dbReference>
<comment type="caution">
    <text evidence="9">The sequence shown here is derived from an EMBL/GenBank/DDBJ whole genome shotgun (WGS) entry which is preliminary data.</text>
</comment>
<dbReference type="Proteomes" id="UP000238479">
    <property type="component" value="Chromosome 2"/>
</dbReference>
<proteinExistence type="predicted"/>
<evidence type="ECO:0000259" key="8">
    <source>
        <dbReference type="PROSITE" id="PS50089"/>
    </source>
</evidence>
<dbReference type="InterPro" id="IPR001841">
    <property type="entry name" value="Znf_RING"/>
</dbReference>
<protein>
    <recommendedName>
        <fullName evidence="2">RING-type E3 ubiquitin transferase</fullName>
        <ecNumber evidence="2">2.3.2.27</ecNumber>
    </recommendedName>
</protein>
<keyword evidence="10" id="KW-1185">Reference proteome</keyword>
<keyword evidence="5" id="KW-0862">Zinc</keyword>
<comment type="catalytic activity">
    <reaction evidence="1">
        <text>S-ubiquitinyl-[E2 ubiquitin-conjugating enzyme]-L-cysteine + [acceptor protein]-L-lysine = [E2 ubiquitin-conjugating enzyme]-L-cysteine + N(6)-ubiquitinyl-[acceptor protein]-L-lysine.</text>
        <dbReference type="EC" id="2.3.2.27"/>
    </reaction>
</comment>
<dbReference type="InterPro" id="IPR013083">
    <property type="entry name" value="Znf_RING/FYVE/PHD"/>
</dbReference>
<evidence type="ECO:0000256" key="6">
    <source>
        <dbReference type="PROSITE-ProRule" id="PRU00175"/>
    </source>
</evidence>
<evidence type="ECO:0000256" key="5">
    <source>
        <dbReference type="ARBA" id="ARBA00022833"/>
    </source>
</evidence>
<feature type="domain" description="RING-type" evidence="8">
    <location>
        <begin position="96"/>
        <end position="137"/>
    </location>
</feature>
<organism evidence="9 10">
    <name type="scientific">Rosa chinensis</name>
    <name type="common">China rose</name>
    <dbReference type="NCBI Taxonomy" id="74649"/>
    <lineage>
        <taxon>Eukaryota</taxon>
        <taxon>Viridiplantae</taxon>
        <taxon>Streptophyta</taxon>
        <taxon>Embryophyta</taxon>
        <taxon>Tracheophyta</taxon>
        <taxon>Spermatophyta</taxon>
        <taxon>Magnoliopsida</taxon>
        <taxon>eudicotyledons</taxon>
        <taxon>Gunneridae</taxon>
        <taxon>Pentapetalae</taxon>
        <taxon>rosids</taxon>
        <taxon>fabids</taxon>
        <taxon>Rosales</taxon>
        <taxon>Rosaceae</taxon>
        <taxon>Rosoideae</taxon>
        <taxon>Rosoideae incertae sedis</taxon>
        <taxon>Rosa</taxon>
    </lineage>
</organism>
<reference evidence="9 10" key="1">
    <citation type="journal article" date="2018" name="Nat. Genet.">
        <title>The Rosa genome provides new insights in the design of modern roses.</title>
        <authorList>
            <person name="Bendahmane M."/>
        </authorList>
    </citation>
    <scope>NUCLEOTIDE SEQUENCE [LARGE SCALE GENOMIC DNA]</scope>
    <source>
        <strain evidence="10">cv. Old Blush</strain>
    </source>
</reference>
<dbReference type="GO" id="GO:0008270">
    <property type="term" value="F:zinc ion binding"/>
    <property type="evidence" value="ECO:0007669"/>
    <property type="project" value="UniProtKB-KW"/>
</dbReference>
<keyword evidence="9" id="KW-0808">Transferase</keyword>
<dbReference type="Gramene" id="PRQ46638">
    <property type="protein sequence ID" value="PRQ46638"/>
    <property type="gene ID" value="RchiOBHm_Chr2g0091181"/>
</dbReference>
<dbReference type="OrthoDB" id="21204at2759"/>
<evidence type="ECO:0000256" key="7">
    <source>
        <dbReference type="SAM" id="MobiDB-lite"/>
    </source>
</evidence>
<dbReference type="Gene3D" id="3.30.40.10">
    <property type="entry name" value="Zinc/RING finger domain, C3HC4 (zinc finger)"/>
    <property type="match status" value="1"/>
</dbReference>
<dbReference type="EC" id="2.3.2.27" evidence="2"/>
<name>A0A2P6RJM3_ROSCH</name>
<keyword evidence="9" id="KW-0012">Acyltransferase</keyword>
<keyword evidence="3" id="KW-0479">Metal-binding</keyword>
<dbReference type="Pfam" id="PF13639">
    <property type="entry name" value="zf-RING_2"/>
    <property type="match status" value="1"/>
</dbReference>
<dbReference type="SUPFAM" id="SSF57850">
    <property type="entry name" value="RING/U-box"/>
    <property type="match status" value="1"/>
</dbReference>
<evidence type="ECO:0000313" key="10">
    <source>
        <dbReference type="Proteomes" id="UP000238479"/>
    </source>
</evidence>
<evidence type="ECO:0000256" key="3">
    <source>
        <dbReference type="ARBA" id="ARBA00022723"/>
    </source>
</evidence>
<sequence length="213" mass="24172">MHQWRHVTETDGPLRWGMKGRNSHDILSNFDDPDMMPYVTNSGDYLDALGFEELLEHLAQAERLRLGAPPAAVSFLNNLPLILISKEHGKHDDLACAICKDVLTISTAMNRLPCFHLYHTSCILPWLSTRNSCPLCRYKIPADDRDYEEGKRNAGGRVEIHTRRQNARDDRSAGVFNRAEEGEDHAFSETRVKYRFQVGRESDSNTSGGENSQ</sequence>
<dbReference type="EMBL" id="PDCK01000040">
    <property type="protein sequence ID" value="PRQ46638.1"/>
    <property type="molecule type" value="Genomic_DNA"/>
</dbReference>
<feature type="region of interest" description="Disordered" evidence="7">
    <location>
        <begin position="165"/>
        <end position="185"/>
    </location>
</feature>
<dbReference type="GO" id="GO:0016567">
    <property type="term" value="P:protein ubiquitination"/>
    <property type="evidence" value="ECO:0007669"/>
    <property type="project" value="TreeGrafter"/>
</dbReference>
<evidence type="ECO:0000313" key="9">
    <source>
        <dbReference type="EMBL" id="PRQ46638.1"/>
    </source>
</evidence>
<dbReference type="AlphaFoldDB" id="A0A2P6RJM3"/>
<keyword evidence="9" id="KW-0436">Ligase</keyword>
<dbReference type="SMART" id="SM00184">
    <property type="entry name" value="RING"/>
    <property type="match status" value="1"/>
</dbReference>
<evidence type="ECO:0000256" key="4">
    <source>
        <dbReference type="ARBA" id="ARBA00022771"/>
    </source>
</evidence>
<gene>
    <name evidence="9" type="ORF">RchiOBHm_Chr2g0091181</name>
</gene>
<dbReference type="PROSITE" id="PS50089">
    <property type="entry name" value="ZF_RING_2"/>
    <property type="match status" value="1"/>
</dbReference>